<feature type="domain" description="TonB-dependent receptor plug" evidence="6">
    <location>
        <begin position="147"/>
        <end position="219"/>
    </location>
</feature>
<dbReference type="InterPro" id="IPR012910">
    <property type="entry name" value="Plug_dom"/>
</dbReference>
<evidence type="ECO:0000256" key="4">
    <source>
        <dbReference type="SAM" id="MobiDB-lite"/>
    </source>
</evidence>
<keyword evidence="2" id="KW-0472">Membrane</keyword>
<dbReference type="GO" id="GO:0009279">
    <property type="term" value="C:cell outer membrane"/>
    <property type="evidence" value="ECO:0007669"/>
    <property type="project" value="UniProtKB-SubCell"/>
</dbReference>
<dbReference type="EMBL" id="CP048222">
    <property type="protein sequence ID" value="QHT67823.1"/>
    <property type="molecule type" value="Genomic_DNA"/>
</dbReference>
<organism evidence="8 9">
    <name type="scientific">Rhodocytophaga rosea</name>
    <dbReference type="NCBI Taxonomy" id="2704465"/>
    <lineage>
        <taxon>Bacteria</taxon>
        <taxon>Pseudomonadati</taxon>
        <taxon>Bacteroidota</taxon>
        <taxon>Cytophagia</taxon>
        <taxon>Cytophagales</taxon>
        <taxon>Rhodocytophagaceae</taxon>
        <taxon>Rhodocytophaga</taxon>
    </lineage>
</organism>
<dbReference type="PANTHER" id="PTHR40980">
    <property type="entry name" value="PLUG DOMAIN-CONTAINING PROTEIN"/>
    <property type="match status" value="1"/>
</dbReference>
<dbReference type="InterPro" id="IPR037066">
    <property type="entry name" value="Plug_dom_sf"/>
</dbReference>
<feature type="compositionally biased region" description="Basic and acidic residues" evidence="4">
    <location>
        <begin position="786"/>
        <end position="796"/>
    </location>
</feature>
<dbReference type="PANTHER" id="PTHR40980:SF4">
    <property type="entry name" value="TONB-DEPENDENT RECEPTOR-LIKE BETA-BARREL DOMAIN-CONTAINING PROTEIN"/>
    <property type="match status" value="1"/>
</dbReference>
<dbReference type="InterPro" id="IPR036942">
    <property type="entry name" value="Beta-barrel_TonB_sf"/>
</dbReference>
<feature type="region of interest" description="Disordered" evidence="4">
    <location>
        <begin position="786"/>
        <end position="805"/>
    </location>
</feature>
<protein>
    <submittedName>
        <fullName evidence="8">TonB-dependent receptor</fullName>
    </submittedName>
</protein>
<reference evidence="8 9" key="1">
    <citation type="submission" date="2020-01" db="EMBL/GenBank/DDBJ databases">
        <authorList>
            <person name="Kim M.K."/>
        </authorList>
    </citation>
    <scope>NUCLEOTIDE SEQUENCE [LARGE SCALE GENOMIC DNA]</scope>
    <source>
        <strain evidence="8 9">172606-1</strain>
    </source>
</reference>
<dbReference type="SUPFAM" id="SSF49464">
    <property type="entry name" value="Carboxypeptidase regulatory domain-like"/>
    <property type="match status" value="1"/>
</dbReference>
<evidence type="ECO:0000256" key="1">
    <source>
        <dbReference type="ARBA" id="ARBA00004442"/>
    </source>
</evidence>
<gene>
    <name evidence="8" type="ORF">GXP67_14840</name>
</gene>
<feature type="chain" id="PRO_5025652869" evidence="5">
    <location>
        <begin position="20"/>
        <end position="805"/>
    </location>
</feature>
<keyword evidence="9" id="KW-1185">Reference proteome</keyword>
<dbReference type="InterPro" id="IPR008969">
    <property type="entry name" value="CarboxyPept-like_regulatory"/>
</dbReference>
<proteinExistence type="predicted"/>
<dbReference type="AlphaFoldDB" id="A0A6C0GJG0"/>
<dbReference type="Pfam" id="PF13715">
    <property type="entry name" value="CarbopepD_reg_2"/>
    <property type="match status" value="1"/>
</dbReference>
<dbReference type="Pfam" id="PF07715">
    <property type="entry name" value="Plug"/>
    <property type="match status" value="1"/>
</dbReference>
<name>A0A6C0GJG0_9BACT</name>
<dbReference type="Gene3D" id="2.170.130.10">
    <property type="entry name" value="TonB-dependent receptor, plug domain"/>
    <property type="match status" value="1"/>
</dbReference>
<keyword evidence="5" id="KW-0732">Signal</keyword>
<comment type="subcellular location">
    <subcellularLocation>
        <location evidence="1">Cell outer membrane</location>
    </subcellularLocation>
</comment>
<dbReference type="InterPro" id="IPR041700">
    <property type="entry name" value="OMP_b-brl_3"/>
</dbReference>
<evidence type="ECO:0000259" key="6">
    <source>
        <dbReference type="Pfam" id="PF07715"/>
    </source>
</evidence>
<evidence type="ECO:0000256" key="5">
    <source>
        <dbReference type="SAM" id="SignalP"/>
    </source>
</evidence>
<keyword evidence="8" id="KW-0675">Receptor</keyword>
<dbReference type="Proteomes" id="UP000480178">
    <property type="component" value="Chromosome"/>
</dbReference>
<dbReference type="Gene3D" id="2.40.170.20">
    <property type="entry name" value="TonB-dependent receptor, beta-barrel domain"/>
    <property type="match status" value="1"/>
</dbReference>
<sequence>MKFFWTLLLLIYFSSLSQAQNTPVTQFIIKGKIVDEQKQPVPFGNIALYQTSDSTLTTGAVSEEDGTFSISTKPGSYYIKITVLSYRERVIKNVQVSTQDVQLGVLTLKASAEMLEEVVVKGQKSQMEMQLDKRVFNIGQDLANIGGNAAEILDNVPSVAVDVEGNVSLRGSQNVRILIDGKPSGLAGISSPDALRQLQGNMIERVEVITNPSSRYDAEGEVGIINIVLKKNVNQGVNGSFTANVGYPDNYGGSFDVSYRKNKINLFSSYGFNYRSAPGYGSSFQQFNDVTDSGIDTTFSYSETNKRTRGGTSHNFRVGMDYYLNDKNILTGSFLYRRSDGRNSSRFEYSDFDGTGQLIRTVYRSEQEKEPEDNIELALSYRKEFAQKGRSLTADFKWIETNELELASYIQEEPDATIFQRASNTEDERNALFQVDYIHPIGEKGKWEAGLKSTNRLLNNDFLVEELAGENSWVGQEGFDNYLTYTENIHAAYLMAGNQFRKFSLQAGVRGEFSDIIVERPELDEKNIRRYFNLFPSAHLSYEINKSKSVQLSYSYRLSRPGFRELLPFSGISDARSIMVGNPRLNPEYTHSLEGGYLLNFENGSLLSSAYYRYRTGVIQRISIVDSIGFRRMFPVNLATQNAYGLEFNASYTIQNWWRLNGNINFYRAITSGSFEGQSLYSDAYTWTTRATSKMTFFKRLDFQAGINYRAPQDIPQGRELSSYSIDLGLSTDVLKGRGTLTLNVRDLLNTRKRRLIIEEEGQYSNSVSQGRVRQTLLTFTYRLNQQKDSKSRERDSEDDSENGG</sequence>
<evidence type="ECO:0000313" key="9">
    <source>
        <dbReference type="Proteomes" id="UP000480178"/>
    </source>
</evidence>
<feature type="domain" description="Outer membrane protein beta-barrel" evidence="7">
    <location>
        <begin position="383"/>
        <end position="782"/>
    </location>
</feature>
<dbReference type="Pfam" id="PF14905">
    <property type="entry name" value="OMP_b-brl_3"/>
    <property type="match status" value="1"/>
</dbReference>
<accession>A0A6C0GJG0</accession>
<evidence type="ECO:0000313" key="8">
    <source>
        <dbReference type="EMBL" id="QHT67823.1"/>
    </source>
</evidence>
<dbReference type="KEGG" id="rhoz:GXP67_14840"/>
<feature type="signal peptide" evidence="5">
    <location>
        <begin position="1"/>
        <end position="19"/>
    </location>
</feature>
<dbReference type="RefSeq" id="WP_162443845.1">
    <property type="nucleotide sequence ID" value="NZ_CP048222.1"/>
</dbReference>
<keyword evidence="3" id="KW-0998">Cell outer membrane</keyword>
<evidence type="ECO:0000259" key="7">
    <source>
        <dbReference type="Pfam" id="PF14905"/>
    </source>
</evidence>
<evidence type="ECO:0000256" key="3">
    <source>
        <dbReference type="ARBA" id="ARBA00023237"/>
    </source>
</evidence>
<dbReference type="SUPFAM" id="SSF56935">
    <property type="entry name" value="Porins"/>
    <property type="match status" value="1"/>
</dbReference>
<dbReference type="Gene3D" id="2.60.40.1120">
    <property type="entry name" value="Carboxypeptidase-like, regulatory domain"/>
    <property type="match status" value="1"/>
</dbReference>
<evidence type="ECO:0000256" key="2">
    <source>
        <dbReference type="ARBA" id="ARBA00023136"/>
    </source>
</evidence>